<dbReference type="PANTHER" id="PTHR33048:SF47">
    <property type="entry name" value="INTEGRAL MEMBRANE PROTEIN-RELATED"/>
    <property type="match status" value="1"/>
</dbReference>
<comment type="caution">
    <text evidence="8">The sequence shown here is derived from an EMBL/GenBank/DDBJ whole genome shotgun (WGS) entry which is preliminary data.</text>
</comment>
<evidence type="ECO:0000256" key="1">
    <source>
        <dbReference type="ARBA" id="ARBA00004141"/>
    </source>
</evidence>
<protein>
    <recommendedName>
        <fullName evidence="7">Rhodopsin domain-containing protein</fullName>
    </recommendedName>
</protein>
<keyword evidence="2 6" id="KW-0812">Transmembrane</keyword>
<name>A0A2G7G2I2_9EURO</name>
<evidence type="ECO:0000259" key="7">
    <source>
        <dbReference type="Pfam" id="PF20684"/>
    </source>
</evidence>
<evidence type="ECO:0000256" key="2">
    <source>
        <dbReference type="ARBA" id="ARBA00022692"/>
    </source>
</evidence>
<proteinExistence type="inferred from homology"/>
<keyword evidence="3 6" id="KW-1133">Transmembrane helix</keyword>
<dbReference type="EMBL" id="NEXV01000203">
    <property type="protein sequence ID" value="PIG87013.1"/>
    <property type="molecule type" value="Genomic_DNA"/>
</dbReference>
<sequence>MEKWRDYVLFWGLYLIALILMALRVASRISIRERLKVDDYFAFSSFALLSVETAIHTAAVSPYIDAFNAAQNSADFGTALTESPALRENVTVVLRYSFASLIIFWLTVWCVKFSMLFFLRPIMLPIPVYLEGWYIVFGFTVMNLVGCFLIQFFGCLPFGLNFSIDNGSKNSTVLEPGKLYGTTALDTLSDVMIVILPTRHLFELPATKKQKAGLVVIAFSLVRAIHASRAGDDFLGPINQVCPLISRLSLARNLEPCRMCCCGDCSLSSANMGWVSEALEKST</sequence>
<feature type="domain" description="Rhodopsin" evidence="7">
    <location>
        <begin position="23"/>
        <end position="217"/>
    </location>
</feature>
<evidence type="ECO:0000313" key="8">
    <source>
        <dbReference type="EMBL" id="PIG87013.1"/>
    </source>
</evidence>
<evidence type="ECO:0000256" key="5">
    <source>
        <dbReference type="ARBA" id="ARBA00038359"/>
    </source>
</evidence>
<dbReference type="GO" id="GO:0016020">
    <property type="term" value="C:membrane"/>
    <property type="evidence" value="ECO:0007669"/>
    <property type="project" value="UniProtKB-SubCell"/>
</dbReference>
<dbReference type="PANTHER" id="PTHR33048">
    <property type="entry name" value="PTH11-LIKE INTEGRAL MEMBRANE PROTEIN (AFU_ORTHOLOGUE AFUA_5G11245)"/>
    <property type="match status" value="1"/>
</dbReference>
<dbReference type="STRING" id="656916.A0A2G7G2I2"/>
<evidence type="ECO:0000256" key="4">
    <source>
        <dbReference type="ARBA" id="ARBA00023136"/>
    </source>
</evidence>
<evidence type="ECO:0000256" key="3">
    <source>
        <dbReference type="ARBA" id="ARBA00022989"/>
    </source>
</evidence>
<dbReference type="InterPro" id="IPR049326">
    <property type="entry name" value="Rhodopsin_dom_fungi"/>
</dbReference>
<comment type="similarity">
    <text evidence="5">Belongs to the SAT4 family.</text>
</comment>
<organism evidence="8 9">
    <name type="scientific">Aspergillus arachidicola</name>
    <dbReference type="NCBI Taxonomy" id="656916"/>
    <lineage>
        <taxon>Eukaryota</taxon>
        <taxon>Fungi</taxon>
        <taxon>Dikarya</taxon>
        <taxon>Ascomycota</taxon>
        <taxon>Pezizomycotina</taxon>
        <taxon>Eurotiomycetes</taxon>
        <taxon>Eurotiomycetidae</taxon>
        <taxon>Eurotiales</taxon>
        <taxon>Aspergillaceae</taxon>
        <taxon>Aspergillus</taxon>
        <taxon>Aspergillus subgen. Circumdati</taxon>
    </lineage>
</organism>
<evidence type="ECO:0000256" key="6">
    <source>
        <dbReference type="SAM" id="Phobius"/>
    </source>
</evidence>
<accession>A0A2G7G2I2</accession>
<feature type="transmembrane region" description="Helical" evidence="6">
    <location>
        <begin position="6"/>
        <end position="26"/>
    </location>
</feature>
<keyword evidence="4 6" id="KW-0472">Membrane</keyword>
<keyword evidence="9" id="KW-1185">Reference proteome</keyword>
<evidence type="ECO:0000313" key="9">
    <source>
        <dbReference type="Proteomes" id="UP000231358"/>
    </source>
</evidence>
<dbReference type="InterPro" id="IPR052337">
    <property type="entry name" value="SAT4-like"/>
</dbReference>
<gene>
    <name evidence="8" type="ORF">AARAC_010407</name>
</gene>
<dbReference type="Proteomes" id="UP000231358">
    <property type="component" value="Unassembled WGS sequence"/>
</dbReference>
<feature type="transmembrane region" description="Helical" evidence="6">
    <location>
        <begin position="96"/>
        <end position="120"/>
    </location>
</feature>
<reference evidence="8 9" key="1">
    <citation type="submission" date="2017-05" db="EMBL/GenBank/DDBJ databases">
        <title>Genome sequence for an aflatoxigenic pathogen of Argentinian peanut, Aspergillus arachidicola.</title>
        <authorList>
            <person name="Moore G."/>
            <person name="Beltz S.B."/>
            <person name="Mack B.M."/>
        </authorList>
    </citation>
    <scope>NUCLEOTIDE SEQUENCE [LARGE SCALE GENOMIC DNA]</scope>
    <source>
        <strain evidence="8 9">CBS 117610</strain>
    </source>
</reference>
<feature type="transmembrane region" description="Helical" evidence="6">
    <location>
        <begin position="132"/>
        <end position="160"/>
    </location>
</feature>
<dbReference type="AlphaFoldDB" id="A0A2G7G2I2"/>
<comment type="subcellular location">
    <subcellularLocation>
        <location evidence="1">Membrane</location>
        <topology evidence="1">Multi-pass membrane protein</topology>
    </subcellularLocation>
</comment>
<dbReference type="Pfam" id="PF20684">
    <property type="entry name" value="Fung_rhodopsin"/>
    <property type="match status" value="1"/>
</dbReference>